<proteinExistence type="predicted"/>
<evidence type="ECO:0000313" key="3">
    <source>
        <dbReference type="Proteomes" id="UP000774570"/>
    </source>
</evidence>
<sequence length="61" mass="6415">MDLGNVGWRKSSHSAGNGGECVELAAVPDSVAVRDSKDPEGGSLVLGRTDFRRFVGAIKEL</sequence>
<organism evidence="2 3">
    <name type="scientific">Actinomadura parmotrematis</name>
    <dbReference type="NCBI Taxonomy" id="2864039"/>
    <lineage>
        <taxon>Bacteria</taxon>
        <taxon>Bacillati</taxon>
        <taxon>Actinomycetota</taxon>
        <taxon>Actinomycetes</taxon>
        <taxon>Streptosporangiales</taxon>
        <taxon>Thermomonosporaceae</taxon>
        <taxon>Actinomadura</taxon>
    </lineage>
</organism>
<gene>
    <name evidence="2" type="ORF">K1Y72_17780</name>
</gene>
<accession>A0ABS7FX39</accession>
<comment type="caution">
    <text evidence="2">The sequence shown here is derived from an EMBL/GenBank/DDBJ whole genome shotgun (WGS) entry which is preliminary data.</text>
</comment>
<dbReference type="EMBL" id="JAIBOA010000010">
    <property type="protein sequence ID" value="MBW8484239.1"/>
    <property type="molecule type" value="Genomic_DNA"/>
</dbReference>
<protein>
    <submittedName>
        <fullName evidence="2">DUF397 domain-containing protein</fullName>
    </submittedName>
</protein>
<name>A0ABS7FX39_9ACTN</name>
<feature type="domain" description="DUF397" evidence="1">
    <location>
        <begin position="7"/>
        <end position="59"/>
    </location>
</feature>
<evidence type="ECO:0000313" key="2">
    <source>
        <dbReference type="EMBL" id="MBW8484239.1"/>
    </source>
</evidence>
<dbReference type="RefSeq" id="WP_220167464.1">
    <property type="nucleotide sequence ID" value="NZ_JAIBOA010000010.1"/>
</dbReference>
<keyword evidence="3" id="KW-1185">Reference proteome</keyword>
<evidence type="ECO:0000259" key="1">
    <source>
        <dbReference type="Pfam" id="PF04149"/>
    </source>
</evidence>
<dbReference type="Proteomes" id="UP000774570">
    <property type="component" value="Unassembled WGS sequence"/>
</dbReference>
<reference evidence="2 3" key="1">
    <citation type="submission" date="2021-07" db="EMBL/GenBank/DDBJ databases">
        <title>Actinomadura sp. PM05-2 isolated from lichen.</title>
        <authorList>
            <person name="Somphong A."/>
            <person name="Phongsopitanun W."/>
            <person name="Tanasupawat S."/>
            <person name="Peongsungnone V."/>
        </authorList>
    </citation>
    <scope>NUCLEOTIDE SEQUENCE [LARGE SCALE GENOMIC DNA]</scope>
    <source>
        <strain evidence="2 3">PM05-2</strain>
    </source>
</reference>
<dbReference type="Pfam" id="PF04149">
    <property type="entry name" value="DUF397"/>
    <property type="match status" value="1"/>
</dbReference>
<dbReference type="InterPro" id="IPR007278">
    <property type="entry name" value="DUF397"/>
</dbReference>